<dbReference type="PANTHER" id="PTHR11352:SF0">
    <property type="entry name" value="PROLIFERATING CELL NUCLEAR ANTIGEN"/>
    <property type="match status" value="1"/>
</dbReference>
<dbReference type="PROSITE" id="PS01251">
    <property type="entry name" value="PCNA_1"/>
    <property type="match status" value="1"/>
</dbReference>
<evidence type="ECO:0000256" key="4">
    <source>
        <dbReference type="ARBA" id="ARBA00023125"/>
    </source>
</evidence>
<dbReference type="InterPro" id="IPR022648">
    <property type="entry name" value="Pr_cel_nuc_antig_N"/>
</dbReference>
<dbReference type="GO" id="GO:0030337">
    <property type="term" value="F:DNA polymerase processivity factor activity"/>
    <property type="evidence" value="ECO:0007669"/>
    <property type="project" value="InterPro"/>
</dbReference>
<dbReference type="GO" id="GO:0006275">
    <property type="term" value="P:regulation of DNA replication"/>
    <property type="evidence" value="ECO:0007669"/>
    <property type="project" value="InterPro"/>
</dbReference>
<dbReference type="GO" id="GO:0006272">
    <property type="term" value="P:leading strand elongation"/>
    <property type="evidence" value="ECO:0007669"/>
    <property type="project" value="TreeGrafter"/>
</dbReference>
<gene>
    <name evidence="11" type="ORF">AGERDE_LOCUS3007</name>
</gene>
<comment type="function">
    <text evidence="7">This protein is an auxiliary protein of DNA polymerase delta and is involved in the control of eukaryotic DNA replication by increasing the polymerase's processivity during elongation of the leading strand.</text>
</comment>
<protein>
    <recommendedName>
        <fullName evidence="7">DNA sliding clamp PCNA</fullName>
    </recommendedName>
</protein>
<feature type="domain" description="Proliferating cell nuclear antigen PCNA N-terminal" evidence="9">
    <location>
        <begin position="1"/>
        <end position="124"/>
    </location>
</feature>
<dbReference type="PRINTS" id="PR00339">
    <property type="entry name" value="PCNACYCLIN"/>
</dbReference>
<sequence length="259" mass="28692">MFEARLSQGSLLKKILEAVKELVTDANFDCSETGIALQAMDNSHVALVSVLLRAQGFDPYRCDRNMPLGVNLNSLNKILKCAGNEDIITLKADDSGDTLGLIFESPNNDRIGEYELKLMDIDQEHLGIPDTDYEAIVRMASSEFQRIMRDLTVISESVTIDVEKEGIKFTSSGEFGTGAVTLKPHVDIDNEEAATSIELSQSVSLTFSLKYLTLFSKSTPLSDQVTLFLSDNVPLLVEYKMGDSAYIRYYLAPKINDDQ</sequence>
<comment type="similarity">
    <text evidence="2 8">Belongs to the PCNA family.</text>
</comment>
<dbReference type="CDD" id="cd00577">
    <property type="entry name" value="PCNA"/>
    <property type="match status" value="1"/>
</dbReference>
<evidence type="ECO:0000256" key="8">
    <source>
        <dbReference type="RuleBase" id="RU003671"/>
    </source>
</evidence>
<evidence type="ECO:0000313" key="11">
    <source>
        <dbReference type="EMBL" id="CAG8476520.1"/>
    </source>
</evidence>
<dbReference type="FunFam" id="3.10.150.10:FF:000006">
    <property type="entry name" value="Proliferating cell nuclear antigen"/>
    <property type="match status" value="1"/>
</dbReference>
<comment type="function">
    <text evidence="6">This protein is an auxiliary protein of DNA polymerase delta and is involved in the control of eukaryotic DNA replication by increasing the polymerase's processibility during elongation of the leading strand. Involved in DNA repair.</text>
</comment>
<dbReference type="FunFam" id="3.70.10.10:FF:000001">
    <property type="entry name" value="Proliferating cell nuclear antigen"/>
    <property type="match status" value="1"/>
</dbReference>
<dbReference type="AlphaFoldDB" id="A0A9N8W410"/>
<keyword evidence="3 8" id="KW-0235">DNA replication</keyword>
<dbReference type="FunFam" id="3.10.150.10:FF:000008">
    <property type="entry name" value="Proliferating cell nuclear antigen"/>
    <property type="match status" value="1"/>
</dbReference>
<dbReference type="HAMAP" id="MF_00317">
    <property type="entry name" value="DNApol_clamp_arch"/>
    <property type="match status" value="1"/>
</dbReference>
<keyword evidence="5 7" id="KW-0539">Nucleus</keyword>
<reference evidence="11" key="1">
    <citation type="submission" date="2021-06" db="EMBL/GenBank/DDBJ databases">
        <authorList>
            <person name="Kallberg Y."/>
            <person name="Tangrot J."/>
            <person name="Rosling A."/>
        </authorList>
    </citation>
    <scope>NUCLEOTIDE SEQUENCE</scope>
    <source>
        <strain evidence="11">MT106</strain>
    </source>
</reference>
<name>A0A9N8W410_9GLOM</name>
<evidence type="ECO:0000259" key="9">
    <source>
        <dbReference type="Pfam" id="PF00705"/>
    </source>
</evidence>
<dbReference type="PROSITE" id="PS00293">
    <property type="entry name" value="PCNA_2"/>
    <property type="match status" value="1"/>
</dbReference>
<dbReference type="InterPro" id="IPR046938">
    <property type="entry name" value="DNA_clamp_sf"/>
</dbReference>
<dbReference type="InterPro" id="IPR022649">
    <property type="entry name" value="Pr_cel_nuc_antig_C"/>
</dbReference>
<dbReference type="InterPro" id="IPR000730">
    <property type="entry name" value="Pr_cel_nuc_antig"/>
</dbReference>
<evidence type="ECO:0000256" key="7">
    <source>
        <dbReference type="RuleBase" id="RU000641"/>
    </source>
</evidence>
<feature type="domain" description="Proliferating cell nuclear antigen PCNA C-terminal" evidence="10">
    <location>
        <begin position="127"/>
        <end position="254"/>
    </location>
</feature>
<evidence type="ECO:0000256" key="6">
    <source>
        <dbReference type="ARBA" id="ARBA00054163"/>
    </source>
</evidence>
<dbReference type="PANTHER" id="PTHR11352">
    <property type="entry name" value="PROLIFERATING CELL NUCLEAR ANTIGEN"/>
    <property type="match status" value="1"/>
</dbReference>
<dbReference type="Pfam" id="PF00705">
    <property type="entry name" value="PCNA_N"/>
    <property type="match status" value="1"/>
</dbReference>
<dbReference type="GO" id="GO:0019985">
    <property type="term" value="P:translesion synthesis"/>
    <property type="evidence" value="ECO:0007669"/>
    <property type="project" value="TreeGrafter"/>
</dbReference>
<comment type="subcellular location">
    <subcellularLocation>
        <location evidence="1 7">Nucleus</location>
    </subcellularLocation>
</comment>
<evidence type="ECO:0000259" key="10">
    <source>
        <dbReference type="Pfam" id="PF02747"/>
    </source>
</evidence>
<dbReference type="Pfam" id="PF02747">
    <property type="entry name" value="PCNA_C"/>
    <property type="match status" value="1"/>
</dbReference>
<dbReference type="NCBIfam" id="TIGR00590">
    <property type="entry name" value="pcna"/>
    <property type="match status" value="1"/>
</dbReference>
<accession>A0A9N8W410</accession>
<dbReference type="Gene3D" id="3.10.150.10">
    <property type="entry name" value="DNA Polymerase III, subunit A, domain 2"/>
    <property type="match status" value="2"/>
</dbReference>
<evidence type="ECO:0000256" key="2">
    <source>
        <dbReference type="ARBA" id="ARBA00010462"/>
    </source>
</evidence>
<keyword evidence="12" id="KW-1185">Reference proteome</keyword>
<evidence type="ECO:0000313" key="12">
    <source>
        <dbReference type="Proteomes" id="UP000789831"/>
    </source>
</evidence>
<organism evidence="11 12">
    <name type="scientific">Ambispora gerdemannii</name>
    <dbReference type="NCBI Taxonomy" id="144530"/>
    <lineage>
        <taxon>Eukaryota</taxon>
        <taxon>Fungi</taxon>
        <taxon>Fungi incertae sedis</taxon>
        <taxon>Mucoromycota</taxon>
        <taxon>Glomeromycotina</taxon>
        <taxon>Glomeromycetes</taxon>
        <taxon>Archaeosporales</taxon>
        <taxon>Ambisporaceae</taxon>
        <taxon>Ambispora</taxon>
    </lineage>
</organism>
<comment type="caution">
    <text evidence="11">The sequence shown here is derived from an EMBL/GenBank/DDBJ whole genome shotgun (WGS) entry which is preliminary data.</text>
</comment>
<dbReference type="OrthoDB" id="534348at2759"/>
<evidence type="ECO:0000256" key="5">
    <source>
        <dbReference type="ARBA" id="ARBA00023242"/>
    </source>
</evidence>
<dbReference type="Proteomes" id="UP000789831">
    <property type="component" value="Unassembled WGS sequence"/>
</dbReference>
<dbReference type="GO" id="GO:0043626">
    <property type="term" value="C:PCNA complex"/>
    <property type="evidence" value="ECO:0007669"/>
    <property type="project" value="UniProtKB-ARBA"/>
</dbReference>
<proteinExistence type="inferred from homology"/>
<dbReference type="GO" id="GO:0003677">
    <property type="term" value="F:DNA binding"/>
    <property type="evidence" value="ECO:0007669"/>
    <property type="project" value="UniProtKB-KW"/>
</dbReference>
<dbReference type="EMBL" id="CAJVPL010000270">
    <property type="protein sequence ID" value="CAG8476520.1"/>
    <property type="molecule type" value="Genomic_DNA"/>
</dbReference>
<dbReference type="GO" id="GO:0006298">
    <property type="term" value="P:mismatch repair"/>
    <property type="evidence" value="ECO:0007669"/>
    <property type="project" value="TreeGrafter"/>
</dbReference>
<dbReference type="InterPro" id="IPR022659">
    <property type="entry name" value="Pr_cel_nuc_antig_CS"/>
</dbReference>
<keyword evidence="4 8" id="KW-0238">DNA-binding</keyword>
<evidence type="ECO:0000256" key="1">
    <source>
        <dbReference type="ARBA" id="ARBA00004123"/>
    </source>
</evidence>
<dbReference type="SUPFAM" id="SSF55979">
    <property type="entry name" value="DNA clamp"/>
    <property type="match status" value="2"/>
</dbReference>
<evidence type="ECO:0000256" key="3">
    <source>
        <dbReference type="ARBA" id="ARBA00022705"/>
    </source>
</evidence>